<gene>
    <name evidence="1" type="ORF">RESH_00490</name>
</gene>
<sequence length="59" mass="6686">MSRPSEFLANSATAIAGPVPTGQLSTRRPGHHLAFQPMLWNKARRTIWDANVRWNRTDV</sequence>
<dbReference type="AlphaFoldDB" id="M5SBW7"/>
<proteinExistence type="predicted"/>
<dbReference type="PATRIC" id="fig|1263868.3.peg.537"/>
<comment type="caution">
    <text evidence="1">The sequence shown here is derived from an EMBL/GenBank/DDBJ whole genome shotgun (WGS) entry which is preliminary data.</text>
</comment>
<protein>
    <submittedName>
        <fullName evidence="1">Uncharacterized protein</fullName>
    </submittedName>
</protein>
<dbReference type="EMBL" id="ANOF01000013">
    <property type="protein sequence ID" value="EMI28985.1"/>
    <property type="molecule type" value="Genomic_DNA"/>
</dbReference>
<name>M5SBW7_9BACT</name>
<evidence type="ECO:0000313" key="1">
    <source>
        <dbReference type="EMBL" id="EMI28985.1"/>
    </source>
</evidence>
<accession>M5SBW7</accession>
<dbReference type="STRING" id="1263868.RESH_00490"/>
<reference evidence="1 2" key="1">
    <citation type="journal article" date="2013" name="Mar. Genomics">
        <title>Expression of sulfatases in Rhodopirellula baltica and the diversity of sulfatases in the genus Rhodopirellula.</title>
        <authorList>
            <person name="Wegner C.E."/>
            <person name="Richter-Heitmann T."/>
            <person name="Klindworth A."/>
            <person name="Klockow C."/>
            <person name="Richter M."/>
            <person name="Achstetter T."/>
            <person name="Glockner F.O."/>
            <person name="Harder J."/>
        </authorList>
    </citation>
    <scope>NUCLEOTIDE SEQUENCE [LARGE SCALE GENOMIC DNA]</scope>
    <source>
        <strain evidence="1 2">SH398</strain>
    </source>
</reference>
<dbReference type="Proteomes" id="UP000011996">
    <property type="component" value="Unassembled WGS sequence"/>
</dbReference>
<evidence type="ECO:0000313" key="2">
    <source>
        <dbReference type="Proteomes" id="UP000011996"/>
    </source>
</evidence>
<organism evidence="1 2">
    <name type="scientific">Rhodopirellula europaea SH398</name>
    <dbReference type="NCBI Taxonomy" id="1263868"/>
    <lineage>
        <taxon>Bacteria</taxon>
        <taxon>Pseudomonadati</taxon>
        <taxon>Planctomycetota</taxon>
        <taxon>Planctomycetia</taxon>
        <taxon>Pirellulales</taxon>
        <taxon>Pirellulaceae</taxon>
        <taxon>Rhodopirellula</taxon>
    </lineage>
</organism>